<evidence type="ECO:0000313" key="4">
    <source>
        <dbReference type="Proteomes" id="UP000230750"/>
    </source>
</evidence>
<dbReference type="STRING" id="307972.A0A2G8JMS4"/>
<dbReference type="GO" id="GO:0030276">
    <property type="term" value="F:clathrin binding"/>
    <property type="evidence" value="ECO:0007669"/>
    <property type="project" value="TreeGrafter"/>
</dbReference>
<comment type="caution">
    <text evidence="3">The sequence shown here is derived from an EMBL/GenBank/DDBJ whole genome shotgun (WGS) entry which is preliminary data.</text>
</comment>
<dbReference type="GO" id="GO:0070382">
    <property type="term" value="C:exocytic vesicle"/>
    <property type="evidence" value="ECO:0007669"/>
    <property type="project" value="TreeGrafter"/>
</dbReference>
<accession>A0A2G8JMS4</accession>
<feature type="domain" description="C2" evidence="2">
    <location>
        <begin position="224"/>
        <end position="341"/>
    </location>
</feature>
<sequence length="380" mass="43141">MGSGSSSTAAPSGPRPQTSIPPINYKSDDANVNRLVQKLSRQSKRRKYPNSTIENSEDDFAERQARNQESVYILKQLYKRMDPAVMKTIGEAKGEVKLSFKYNEKRGALLVKVVCARDLSAKDLRGNTIDPYVKMELIPDSNHEGTKSTRFARKTLQPIFNEIFTFKVTPEELVESIFRAQVLSRDPMGKDDFLGERIIRFSEMNLAETWTSWFELQPETDLNIRGDLEVSLSYKLPDTLIVTVHAASDLLSRDVNRPPNPYVKVIVSGIPKGAETQIQRKTLSPVWEESFEYTLAKEELVDRYVVLHVLDKAMIGDTEVLGQVYIDLTNLDIYNGFRGKFELADLKTSDRVRSQGSQSTTAQEFKEAMYAHSVYTHTHT</sequence>
<dbReference type="Gene3D" id="2.60.40.150">
    <property type="entry name" value="C2 domain"/>
    <property type="match status" value="2"/>
</dbReference>
<feature type="domain" description="C2" evidence="2">
    <location>
        <begin position="92"/>
        <end position="214"/>
    </location>
</feature>
<dbReference type="InterPro" id="IPR000008">
    <property type="entry name" value="C2_dom"/>
</dbReference>
<dbReference type="GO" id="GO:0000149">
    <property type="term" value="F:SNARE binding"/>
    <property type="evidence" value="ECO:0007669"/>
    <property type="project" value="TreeGrafter"/>
</dbReference>
<proteinExistence type="predicted"/>
<feature type="compositionally biased region" description="Low complexity" evidence="1">
    <location>
        <begin position="1"/>
        <end position="12"/>
    </location>
</feature>
<dbReference type="InterPro" id="IPR035892">
    <property type="entry name" value="C2_domain_sf"/>
</dbReference>
<reference evidence="3 4" key="1">
    <citation type="journal article" date="2017" name="PLoS Biol.">
        <title>The sea cucumber genome provides insights into morphological evolution and visceral regeneration.</title>
        <authorList>
            <person name="Zhang X."/>
            <person name="Sun L."/>
            <person name="Yuan J."/>
            <person name="Sun Y."/>
            <person name="Gao Y."/>
            <person name="Zhang L."/>
            <person name="Li S."/>
            <person name="Dai H."/>
            <person name="Hamel J.F."/>
            <person name="Liu C."/>
            <person name="Yu Y."/>
            <person name="Liu S."/>
            <person name="Lin W."/>
            <person name="Guo K."/>
            <person name="Jin S."/>
            <person name="Xu P."/>
            <person name="Storey K.B."/>
            <person name="Huan P."/>
            <person name="Zhang T."/>
            <person name="Zhou Y."/>
            <person name="Zhang J."/>
            <person name="Lin C."/>
            <person name="Li X."/>
            <person name="Xing L."/>
            <person name="Huo D."/>
            <person name="Sun M."/>
            <person name="Wang L."/>
            <person name="Mercier A."/>
            <person name="Li F."/>
            <person name="Yang H."/>
            <person name="Xiang J."/>
        </authorList>
    </citation>
    <scope>NUCLEOTIDE SEQUENCE [LARGE SCALE GENOMIC DNA]</scope>
    <source>
        <strain evidence="3">Shaxun</strain>
        <tissue evidence="3">Muscle</tissue>
    </source>
</reference>
<gene>
    <name evidence="3" type="ORF">BSL78_26146</name>
</gene>
<evidence type="ECO:0000259" key="2">
    <source>
        <dbReference type="PROSITE" id="PS50004"/>
    </source>
</evidence>
<feature type="region of interest" description="Disordered" evidence="1">
    <location>
        <begin position="39"/>
        <end position="62"/>
    </location>
</feature>
<dbReference type="Proteomes" id="UP000230750">
    <property type="component" value="Unassembled WGS sequence"/>
</dbReference>
<organism evidence="3 4">
    <name type="scientific">Stichopus japonicus</name>
    <name type="common">Sea cucumber</name>
    <dbReference type="NCBI Taxonomy" id="307972"/>
    <lineage>
        <taxon>Eukaryota</taxon>
        <taxon>Metazoa</taxon>
        <taxon>Echinodermata</taxon>
        <taxon>Eleutherozoa</taxon>
        <taxon>Echinozoa</taxon>
        <taxon>Holothuroidea</taxon>
        <taxon>Aspidochirotacea</taxon>
        <taxon>Aspidochirotida</taxon>
        <taxon>Stichopodidae</taxon>
        <taxon>Apostichopus</taxon>
    </lineage>
</organism>
<dbReference type="PANTHER" id="PTHR10024:SF203">
    <property type="entry name" value="C2 DOMAIN-CONTAINING PROTEIN"/>
    <property type="match status" value="1"/>
</dbReference>
<dbReference type="GO" id="GO:0005544">
    <property type="term" value="F:calcium-dependent phospholipid binding"/>
    <property type="evidence" value="ECO:0007669"/>
    <property type="project" value="TreeGrafter"/>
</dbReference>
<dbReference type="Pfam" id="PF00168">
    <property type="entry name" value="C2"/>
    <property type="match status" value="2"/>
</dbReference>
<name>A0A2G8JMS4_STIJA</name>
<dbReference type="GO" id="GO:0017156">
    <property type="term" value="P:calcium-ion regulated exocytosis"/>
    <property type="evidence" value="ECO:0007669"/>
    <property type="project" value="TreeGrafter"/>
</dbReference>
<dbReference type="PANTHER" id="PTHR10024">
    <property type="entry name" value="SYNAPTOTAGMIN"/>
    <property type="match status" value="1"/>
</dbReference>
<keyword evidence="4" id="KW-1185">Reference proteome</keyword>
<dbReference type="GO" id="GO:0005509">
    <property type="term" value="F:calcium ion binding"/>
    <property type="evidence" value="ECO:0007669"/>
    <property type="project" value="TreeGrafter"/>
</dbReference>
<dbReference type="GO" id="GO:0001786">
    <property type="term" value="F:phosphatidylserine binding"/>
    <property type="evidence" value="ECO:0007669"/>
    <property type="project" value="TreeGrafter"/>
</dbReference>
<dbReference type="EMBL" id="MRZV01001573">
    <property type="protein sequence ID" value="PIK37030.1"/>
    <property type="molecule type" value="Genomic_DNA"/>
</dbReference>
<dbReference type="SUPFAM" id="SSF49562">
    <property type="entry name" value="C2 domain (Calcium/lipid-binding domain, CaLB)"/>
    <property type="match status" value="2"/>
</dbReference>
<feature type="region of interest" description="Disordered" evidence="1">
    <location>
        <begin position="1"/>
        <end position="27"/>
    </location>
</feature>
<dbReference type="PROSITE" id="PS50004">
    <property type="entry name" value="C2"/>
    <property type="match status" value="2"/>
</dbReference>
<dbReference type="OrthoDB" id="419768at2759"/>
<dbReference type="GO" id="GO:0005886">
    <property type="term" value="C:plasma membrane"/>
    <property type="evidence" value="ECO:0007669"/>
    <property type="project" value="TreeGrafter"/>
</dbReference>
<evidence type="ECO:0000313" key="3">
    <source>
        <dbReference type="EMBL" id="PIK37030.1"/>
    </source>
</evidence>
<dbReference type="AlphaFoldDB" id="A0A2G8JMS4"/>
<protein>
    <submittedName>
        <fullName evidence="3">Putative synaptotagmin-2-like</fullName>
    </submittedName>
</protein>
<dbReference type="SMART" id="SM00239">
    <property type="entry name" value="C2"/>
    <property type="match status" value="2"/>
</dbReference>
<evidence type="ECO:0000256" key="1">
    <source>
        <dbReference type="SAM" id="MobiDB-lite"/>
    </source>
</evidence>